<evidence type="ECO:0000256" key="4">
    <source>
        <dbReference type="ARBA" id="ARBA00022840"/>
    </source>
</evidence>
<dbReference type="EMBL" id="CDMY01000366">
    <property type="protein sequence ID" value="CEM06384.1"/>
    <property type="molecule type" value="Genomic_DNA"/>
</dbReference>
<evidence type="ECO:0000256" key="3">
    <source>
        <dbReference type="ARBA" id="ARBA00022806"/>
    </source>
</evidence>
<dbReference type="AlphaFoldDB" id="A0A0G4F3H8"/>
<feature type="compositionally biased region" description="Acidic residues" evidence="11">
    <location>
        <begin position="120"/>
        <end position="137"/>
    </location>
</feature>
<dbReference type="PhylomeDB" id="A0A0G4F3H8"/>
<dbReference type="InterPro" id="IPR025313">
    <property type="entry name" value="SPB4-like_CTE"/>
</dbReference>
<dbReference type="PROSITE" id="PS51194">
    <property type="entry name" value="HELICASE_CTER"/>
    <property type="match status" value="1"/>
</dbReference>
<dbReference type="GO" id="GO:0016887">
    <property type="term" value="F:ATP hydrolysis activity"/>
    <property type="evidence" value="ECO:0007669"/>
    <property type="project" value="RHEA"/>
</dbReference>
<feature type="compositionally biased region" description="Low complexity" evidence="11">
    <location>
        <begin position="138"/>
        <end position="178"/>
    </location>
</feature>
<feature type="domain" description="Helicase C-terminal" evidence="13">
    <location>
        <begin position="403"/>
        <end position="573"/>
    </location>
</feature>
<dbReference type="OrthoDB" id="10259640at2759"/>
<keyword evidence="16" id="KW-1185">Reference proteome</keyword>
<comment type="similarity">
    <text evidence="6">Belongs to the DEAD box helicase family. DDX18/HAS1 subfamily.</text>
</comment>
<dbReference type="CDD" id="cd18787">
    <property type="entry name" value="SF2_C_DEAD"/>
    <property type="match status" value="1"/>
</dbReference>
<dbReference type="PROSITE" id="PS51195">
    <property type="entry name" value="Q_MOTIF"/>
    <property type="match status" value="1"/>
</dbReference>
<evidence type="ECO:0000256" key="5">
    <source>
        <dbReference type="ARBA" id="ARBA00022884"/>
    </source>
</evidence>
<dbReference type="GO" id="GO:0003724">
    <property type="term" value="F:RNA helicase activity"/>
    <property type="evidence" value="ECO:0007669"/>
    <property type="project" value="UniProtKB-EC"/>
</dbReference>
<evidence type="ECO:0000256" key="6">
    <source>
        <dbReference type="ARBA" id="ARBA00024357"/>
    </source>
</evidence>
<dbReference type="InterPro" id="IPR011545">
    <property type="entry name" value="DEAD/DEAH_box_helicase_dom"/>
</dbReference>
<evidence type="ECO:0000256" key="10">
    <source>
        <dbReference type="RuleBase" id="RU365068"/>
    </source>
</evidence>
<dbReference type="SMART" id="SM00490">
    <property type="entry name" value="HELICc"/>
    <property type="match status" value="1"/>
</dbReference>
<feature type="compositionally biased region" description="Basic residues" evidence="11">
    <location>
        <begin position="93"/>
        <end position="105"/>
    </location>
</feature>
<evidence type="ECO:0000256" key="7">
    <source>
        <dbReference type="ARBA" id="ARBA00047984"/>
    </source>
</evidence>
<keyword evidence="1 9" id="KW-0547">Nucleotide-binding</keyword>
<evidence type="ECO:0000256" key="11">
    <source>
        <dbReference type="SAM" id="MobiDB-lite"/>
    </source>
</evidence>
<feature type="region of interest" description="Disordered" evidence="11">
    <location>
        <begin position="630"/>
        <end position="674"/>
    </location>
</feature>
<feature type="domain" description="Helicase ATP-binding" evidence="12">
    <location>
        <begin position="217"/>
        <end position="392"/>
    </location>
</feature>
<evidence type="ECO:0000256" key="9">
    <source>
        <dbReference type="RuleBase" id="RU000492"/>
    </source>
</evidence>
<comment type="catalytic activity">
    <reaction evidence="7 10">
        <text>ATP + H2O = ADP + phosphate + H(+)</text>
        <dbReference type="Rhea" id="RHEA:13065"/>
        <dbReference type="ChEBI" id="CHEBI:15377"/>
        <dbReference type="ChEBI" id="CHEBI:15378"/>
        <dbReference type="ChEBI" id="CHEBI:30616"/>
        <dbReference type="ChEBI" id="CHEBI:43474"/>
        <dbReference type="ChEBI" id="CHEBI:456216"/>
        <dbReference type="EC" id="3.6.4.13"/>
    </reaction>
</comment>
<dbReference type="SMART" id="SM01178">
    <property type="entry name" value="DUF4217"/>
    <property type="match status" value="1"/>
</dbReference>
<evidence type="ECO:0000256" key="2">
    <source>
        <dbReference type="ARBA" id="ARBA00022801"/>
    </source>
</evidence>
<keyword evidence="4 9" id="KW-0067">ATP-binding</keyword>
<dbReference type="CDD" id="cd17942">
    <property type="entry name" value="DEADc_DDX18"/>
    <property type="match status" value="1"/>
</dbReference>
<dbReference type="Pfam" id="PF00270">
    <property type="entry name" value="DEAD"/>
    <property type="match status" value="1"/>
</dbReference>
<feature type="region of interest" description="Disordered" evidence="11">
    <location>
        <begin position="23"/>
        <end position="178"/>
    </location>
</feature>
<feature type="compositionally biased region" description="Basic and acidic residues" evidence="11">
    <location>
        <begin position="662"/>
        <end position="674"/>
    </location>
</feature>
<keyword evidence="3 9" id="KW-0347">Helicase</keyword>
<dbReference type="OMA" id="LMEFHSQ"/>
<evidence type="ECO:0000259" key="13">
    <source>
        <dbReference type="PROSITE" id="PS51194"/>
    </source>
</evidence>
<dbReference type="EC" id="3.6.4.13" evidence="10"/>
<keyword evidence="5 10" id="KW-0694">RNA-binding</keyword>
<dbReference type="FunCoup" id="A0A0G4F3H8">
    <property type="interactions" value="557"/>
</dbReference>
<dbReference type="SMART" id="SM00487">
    <property type="entry name" value="DEXDc"/>
    <property type="match status" value="1"/>
</dbReference>
<proteinExistence type="inferred from homology"/>
<dbReference type="FunFam" id="3.40.50.300:FF:000379">
    <property type="entry name" value="RNA helicase"/>
    <property type="match status" value="1"/>
</dbReference>
<dbReference type="Pfam" id="PF00271">
    <property type="entry name" value="Helicase_C"/>
    <property type="match status" value="1"/>
</dbReference>
<sequence>MEDPTAKAKKKLERLLKLRQLRSQQGSHDLDLDGPSWTDGVPKATKRSQPAVPDEHESAWVVAKKQRTADEDDDAMNGLAFPSPSAGDAAEPRRKKVRQRSKKQQHVTTEAQDQVVEQGGGEEADEGAMQDGTDEDQSAAAASAVANGTGEAAAAAGGGADAPSCGATGDQSGTTTTMSGGFFSDMRFDELEICDQLKKALKDNKFEQLTEIQAKAIPHLLEGHDVLGAAQTGSGKTLAFLIPTVQTLYEIKFLPKSGTGVLVISPTRELSLQIYEVAKDLCKYLPLTHGLVMGGANRRNEAEKLAKGVTVLVATPGRLLDHMQNTKGFLYSNLVSLVIDEADRILEIGFEEEMNQIIRLLPKKRQTALFSATQTTKVQDLARLSLTKPIYIQVKARVATVAGLQQGYVVCPAETRFLLLFTFLKKNRDKKVMVFFSACNSVKFHDELLNYIDLHTTCIHGKKKQAARLTTYYDFCSAQKGVLLCTDVAARGLDIPKVDWIVQYDPPDDPKEYIHRVGRTARGAGGQGKALLFLMPEELGFLRYLRQANVPLNEYTFPPHKISNVQSQMERLIEKNYHLHRSSRDAYRSYLHAYASHSLKDIFDVQALDLQRVAKSFGFSAPPKVELNVKAKSSRHTLKASGGFKGKKPTSGHKFSASNPYGKREASDKRQFSR</sequence>
<dbReference type="Pfam" id="PF13959">
    <property type="entry name" value="CTE_SPB4"/>
    <property type="match status" value="1"/>
</dbReference>
<dbReference type="InterPro" id="IPR044773">
    <property type="entry name" value="DDX18/Has1_DEADc"/>
</dbReference>
<dbReference type="PANTHER" id="PTHR24031">
    <property type="entry name" value="RNA HELICASE"/>
    <property type="match status" value="1"/>
</dbReference>
<dbReference type="SUPFAM" id="SSF52540">
    <property type="entry name" value="P-loop containing nucleoside triphosphate hydrolases"/>
    <property type="match status" value="2"/>
</dbReference>
<organism evidence="15 16">
    <name type="scientific">Vitrella brassicaformis (strain CCMP3155)</name>
    <dbReference type="NCBI Taxonomy" id="1169540"/>
    <lineage>
        <taxon>Eukaryota</taxon>
        <taxon>Sar</taxon>
        <taxon>Alveolata</taxon>
        <taxon>Colpodellida</taxon>
        <taxon>Vitrellaceae</taxon>
        <taxon>Vitrella</taxon>
    </lineage>
</organism>
<reference evidence="15 16" key="1">
    <citation type="submission" date="2014-11" db="EMBL/GenBank/DDBJ databases">
        <authorList>
            <person name="Zhu J."/>
            <person name="Qi W."/>
            <person name="Song R."/>
        </authorList>
    </citation>
    <scope>NUCLEOTIDE SEQUENCE [LARGE SCALE GENOMIC DNA]</scope>
</reference>
<keyword evidence="2 9" id="KW-0378">Hydrolase</keyword>
<feature type="short sequence motif" description="Q motif" evidence="8">
    <location>
        <begin position="186"/>
        <end position="214"/>
    </location>
</feature>
<dbReference type="STRING" id="1169540.A0A0G4F3H8"/>
<protein>
    <recommendedName>
        <fullName evidence="10">ATP-dependent RNA helicase</fullName>
        <ecNumber evidence="10">3.6.4.13</ecNumber>
    </recommendedName>
</protein>
<dbReference type="GO" id="GO:0005524">
    <property type="term" value="F:ATP binding"/>
    <property type="evidence" value="ECO:0007669"/>
    <property type="project" value="UniProtKB-UniRule"/>
</dbReference>
<dbReference type="Gene3D" id="3.40.50.300">
    <property type="entry name" value="P-loop containing nucleotide triphosphate hydrolases"/>
    <property type="match status" value="2"/>
</dbReference>
<evidence type="ECO:0000313" key="15">
    <source>
        <dbReference type="EMBL" id="CEM06384.1"/>
    </source>
</evidence>
<evidence type="ECO:0000259" key="14">
    <source>
        <dbReference type="PROSITE" id="PS51195"/>
    </source>
</evidence>
<name>A0A0G4F3H8_VITBC</name>
<feature type="domain" description="DEAD-box RNA helicase Q" evidence="14">
    <location>
        <begin position="186"/>
        <end position="214"/>
    </location>
</feature>
<evidence type="ECO:0000256" key="1">
    <source>
        <dbReference type="ARBA" id="ARBA00022741"/>
    </source>
</evidence>
<evidence type="ECO:0000256" key="8">
    <source>
        <dbReference type="PROSITE-ProRule" id="PRU00552"/>
    </source>
</evidence>
<evidence type="ECO:0000259" key="12">
    <source>
        <dbReference type="PROSITE" id="PS51192"/>
    </source>
</evidence>
<dbReference type="InParanoid" id="A0A0G4F3H8"/>
<dbReference type="InterPro" id="IPR014014">
    <property type="entry name" value="RNA_helicase_DEAD_Q_motif"/>
</dbReference>
<dbReference type="InterPro" id="IPR014001">
    <property type="entry name" value="Helicase_ATP-bd"/>
</dbReference>
<dbReference type="InterPro" id="IPR000629">
    <property type="entry name" value="RNA-helicase_DEAD-box_CS"/>
</dbReference>
<dbReference type="GO" id="GO:0003723">
    <property type="term" value="F:RNA binding"/>
    <property type="evidence" value="ECO:0007669"/>
    <property type="project" value="UniProtKB-UniRule"/>
</dbReference>
<evidence type="ECO:0000313" key="16">
    <source>
        <dbReference type="Proteomes" id="UP000041254"/>
    </source>
</evidence>
<dbReference type="PROSITE" id="PS51192">
    <property type="entry name" value="HELICASE_ATP_BIND_1"/>
    <property type="match status" value="1"/>
</dbReference>
<dbReference type="VEuPathDB" id="CryptoDB:Vbra_5608"/>
<comment type="domain">
    <text evidence="10">The Q motif is unique to and characteristic of the DEAD box family of RNA helicases and controls ATP binding and hydrolysis.</text>
</comment>
<dbReference type="Proteomes" id="UP000041254">
    <property type="component" value="Unassembled WGS sequence"/>
</dbReference>
<comment type="function">
    <text evidence="10">RNA helicase.</text>
</comment>
<dbReference type="PROSITE" id="PS00039">
    <property type="entry name" value="DEAD_ATP_HELICASE"/>
    <property type="match status" value="1"/>
</dbReference>
<gene>
    <name evidence="15" type="ORF">Vbra_5608</name>
</gene>
<dbReference type="InterPro" id="IPR001650">
    <property type="entry name" value="Helicase_C-like"/>
</dbReference>
<accession>A0A0G4F3H8</accession>
<dbReference type="InterPro" id="IPR027417">
    <property type="entry name" value="P-loop_NTPase"/>
</dbReference>